<dbReference type="SUPFAM" id="SSF47175">
    <property type="entry name" value="Cytochromes"/>
    <property type="match status" value="1"/>
</dbReference>
<feature type="chain" id="PRO_5045169744" description="Cytochrome C" evidence="1">
    <location>
        <begin position="22"/>
        <end position="296"/>
    </location>
</feature>
<dbReference type="InterPro" id="IPR010980">
    <property type="entry name" value="Cyt_c/b562"/>
</dbReference>
<dbReference type="PROSITE" id="PS51009">
    <property type="entry name" value="CYTCII"/>
    <property type="match status" value="1"/>
</dbReference>
<dbReference type="EMBL" id="JAMQBK010000024">
    <property type="protein sequence ID" value="MCM2370847.1"/>
    <property type="molecule type" value="Genomic_DNA"/>
</dbReference>
<dbReference type="Gene3D" id="3.90.190.10">
    <property type="entry name" value="Protein tyrosine phosphatase superfamily"/>
    <property type="match status" value="1"/>
</dbReference>
<dbReference type="Proteomes" id="UP001202961">
    <property type="component" value="Unassembled WGS sequence"/>
</dbReference>
<proteinExistence type="predicted"/>
<protein>
    <recommendedName>
        <fullName evidence="4">Cytochrome C</fullName>
    </recommendedName>
</protein>
<keyword evidence="1" id="KW-0732">Signal</keyword>
<dbReference type="SUPFAM" id="SSF52799">
    <property type="entry name" value="(Phosphotyrosine protein) phosphatases II"/>
    <property type="match status" value="1"/>
</dbReference>
<evidence type="ECO:0008006" key="4">
    <source>
        <dbReference type="Google" id="ProtNLM"/>
    </source>
</evidence>
<accession>A0ABT0U1V6</accession>
<dbReference type="InterPro" id="IPR029021">
    <property type="entry name" value="Prot-tyrosine_phosphatase-like"/>
</dbReference>
<dbReference type="InterPro" id="IPR002321">
    <property type="entry name" value="Cyt_c_II"/>
</dbReference>
<comment type="caution">
    <text evidence="2">The sequence shown here is derived from an EMBL/GenBank/DDBJ whole genome shotgun (WGS) entry which is preliminary data.</text>
</comment>
<keyword evidence="3" id="KW-1185">Reference proteome</keyword>
<name>A0ABT0U1V6_9BACT</name>
<organism evidence="2 3">
    <name type="scientific">Aporhodopirellula aestuarii</name>
    <dbReference type="NCBI Taxonomy" id="2950107"/>
    <lineage>
        <taxon>Bacteria</taxon>
        <taxon>Pseudomonadati</taxon>
        <taxon>Planctomycetota</taxon>
        <taxon>Planctomycetia</taxon>
        <taxon>Pirellulales</taxon>
        <taxon>Pirellulaceae</taxon>
        <taxon>Aporhodopirellula</taxon>
    </lineage>
</organism>
<dbReference type="RefSeq" id="WP_250928488.1">
    <property type="nucleotide sequence ID" value="NZ_JAMQBK010000024.1"/>
</dbReference>
<evidence type="ECO:0000313" key="2">
    <source>
        <dbReference type="EMBL" id="MCM2370847.1"/>
    </source>
</evidence>
<feature type="signal peptide" evidence="1">
    <location>
        <begin position="1"/>
        <end position="21"/>
    </location>
</feature>
<reference evidence="2 3" key="1">
    <citation type="journal article" date="2022" name="Syst. Appl. Microbiol.">
        <title>Rhodopirellula aestuarii sp. nov., a novel member of the genus Rhodopirellula isolated from brackish sediments collected in the Tagus River estuary, Portugal.</title>
        <authorList>
            <person name="Vitorino I.R."/>
            <person name="Klimek D."/>
            <person name="Calusinska M."/>
            <person name="Lobo-da-Cunha A."/>
            <person name="Vasconcelos V."/>
            <person name="Lage O.M."/>
        </authorList>
    </citation>
    <scope>NUCLEOTIDE SEQUENCE [LARGE SCALE GENOMIC DNA]</scope>
    <source>
        <strain evidence="2 3">ICT_H3.1</strain>
    </source>
</reference>
<dbReference type="Gene3D" id="1.20.120.10">
    <property type="entry name" value="Cytochrome c/b562"/>
    <property type="match status" value="1"/>
</dbReference>
<sequence>MNISWFRTFIAIVFLSSPAFGETPTDSTATDSNVPHNLLALPGGIYCGAQPEGDDQFKSLAELGVRTVVSVDGAIPDLASAEAHGLRYIHIPIGYDGVDEQAGLSIARLVREIKGPIYVHCHHGQHRGPAAAAIACIAGGFADNDSATEILRRAGTSDNYAGLWRDVAAYVPPPEDAEFPELVSVAPVDSFVTAMANTGVAMEHLRLCQKADWSSPEQHPDLVPTQVALLVREGLHESQRHAPDDVDARFRESMQSSNDIAAQLQAALQANRTGDADVLIGRLETSCSQCHRDFRN</sequence>
<evidence type="ECO:0000313" key="3">
    <source>
        <dbReference type="Proteomes" id="UP001202961"/>
    </source>
</evidence>
<gene>
    <name evidence="2" type="ORF">NB063_09535</name>
</gene>
<evidence type="ECO:0000256" key="1">
    <source>
        <dbReference type="SAM" id="SignalP"/>
    </source>
</evidence>